<dbReference type="RefSeq" id="WP_077540116.1">
    <property type="nucleotide sequence ID" value="NZ_CP019633.1"/>
</dbReference>
<organism evidence="8 9">
    <name type="scientific">Sedimentisphaera cyanobacteriorum</name>
    <dbReference type="NCBI Taxonomy" id="1940790"/>
    <lineage>
        <taxon>Bacteria</taxon>
        <taxon>Pseudomonadati</taxon>
        <taxon>Planctomycetota</taxon>
        <taxon>Phycisphaerae</taxon>
        <taxon>Sedimentisphaerales</taxon>
        <taxon>Sedimentisphaeraceae</taxon>
        <taxon>Sedimentisphaera</taxon>
    </lineage>
</organism>
<dbReference type="Proteomes" id="UP000188273">
    <property type="component" value="Chromosome"/>
</dbReference>
<dbReference type="InterPro" id="IPR050768">
    <property type="entry name" value="UPF0353/GerABKA_families"/>
</dbReference>
<feature type="transmembrane region" description="Helical" evidence="6">
    <location>
        <begin position="6"/>
        <end position="25"/>
    </location>
</feature>
<dbReference type="InterPro" id="IPR036465">
    <property type="entry name" value="vWFA_dom_sf"/>
</dbReference>
<keyword evidence="5" id="KW-0175">Coiled coil</keyword>
<evidence type="ECO:0000256" key="6">
    <source>
        <dbReference type="SAM" id="Phobius"/>
    </source>
</evidence>
<dbReference type="PROSITE" id="PS50234">
    <property type="entry name" value="VWFA"/>
    <property type="match status" value="1"/>
</dbReference>
<dbReference type="Gene3D" id="3.40.50.410">
    <property type="entry name" value="von Willebrand factor, type A domain"/>
    <property type="match status" value="1"/>
</dbReference>
<evidence type="ECO:0000256" key="5">
    <source>
        <dbReference type="SAM" id="Coils"/>
    </source>
</evidence>
<dbReference type="InterPro" id="IPR002035">
    <property type="entry name" value="VWF_A"/>
</dbReference>
<reference evidence="9" key="1">
    <citation type="submission" date="2017-02" db="EMBL/GenBank/DDBJ databases">
        <title>Comparative genomics and description of representatives of a novel lineage of planctomycetes thriving in anoxic sediments.</title>
        <authorList>
            <person name="Spring S."/>
            <person name="Bunk B."/>
            <person name="Sproer C."/>
            <person name="Klenk H.-P."/>
        </authorList>
    </citation>
    <scope>NUCLEOTIDE SEQUENCE [LARGE SCALE GENOMIC DNA]</scope>
    <source>
        <strain evidence="9">L21-RPul-D3</strain>
    </source>
</reference>
<dbReference type="STRING" id="1940790.L21SP3_01334"/>
<keyword evidence="1" id="KW-1003">Cell membrane</keyword>
<feature type="coiled-coil region" evidence="5">
    <location>
        <begin position="187"/>
        <end position="214"/>
    </location>
</feature>
<feature type="transmembrane region" description="Helical" evidence="6">
    <location>
        <begin position="330"/>
        <end position="348"/>
    </location>
</feature>
<evidence type="ECO:0000313" key="9">
    <source>
        <dbReference type="Proteomes" id="UP000188273"/>
    </source>
</evidence>
<dbReference type="EMBL" id="CP019633">
    <property type="protein sequence ID" value="AQQ09528.1"/>
    <property type="molecule type" value="Genomic_DNA"/>
</dbReference>
<evidence type="ECO:0000256" key="3">
    <source>
        <dbReference type="ARBA" id="ARBA00022989"/>
    </source>
</evidence>
<feature type="domain" description="VWFA" evidence="7">
    <location>
        <begin position="90"/>
        <end position="307"/>
    </location>
</feature>
<evidence type="ECO:0000256" key="1">
    <source>
        <dbReference type="ARBA" id="ARBA00022475"/>
    </source>
</evidence>
<dbReference type="KEGG" id="pbu:L21SP3_01334"/>
<keyword evidence="2 6" id="KW-0812">Transmembrane</keyword>
<dbReference type="Pfam" id="PF00092">
    <property type="entry name" value="VWA"/>
    <property type="match status" value="1"/>
</dbReference>
<dbReference type="OrthoDB" id="6206554at2"/>
<dbReference type="AlphaFoldDB" id="A0A1Q2HQ17"/>
<dbReference type="PANTHER" id="PTHR22550">
    <property type="entry name" value="SPORE GERMINATION PROTEIN"/>
    <property type="match status" value="1"/>
</dbReference>
<name>A0A1Q2HQ17_9BACT</name>
<evidence type="ECO:0000256" key="4">
    <source>
        <dbReference type="ARBA" id="ARBA00023136"/>
    </source>
</evidence>
<gene>
    <name evidence="8" type="ORF">L21SP3_01334</name>
</gene>
<sequence>MFEFHSPLAFLLLAAVFLLLVWKRLRGRKQKSFLRYSDLSVFANCGTGWRSRLIWLPDFLRWVCLVLLVFAAARPREGTELSNVSTEGVAMQLVVDRSSSMNEPMVYKGQKISRFDAVKMVIEDFIKGGKGNLKGRSGDMIGLVSFARYPDTLCPLVLTHSILIDFLKQSETVKYKQEDGTAIGDAIALAAARLQEAEKQISQTSEKLTGEELSNDFKIKSKAVILLTDGMNNAGERTPEKAAQLAEEWGIKIYAVGIGSNMPQRSFFNIGRAQINERLLNSIAEKTGGFYARADSPKQLREIYEKIDRLEKTEIKSVAYYNYAEKFEPFAMAAFAALLLEIILRTTLLRKLP</sequence>
<evidence type="ECO:0000259" key="7">
    <source>
        <dbReference type="PROSITE" id="PS50234"/>
    </source>
</evidence>
<dbReference type="Pfam" id="PF07584">
    <property type="entry name" value="BatA"/>
    <property type="match status" value="1"/>
</dbReference>
<evidence type="ECO:0000313" key="8">
    <source>
        <dbReference type="EMBL" id="AQQ09528.1"/>
    </source>
</evidence>
<protein>
    <submittedName>
        <fullName evidence="8">von Willebrand factor type A domain protein</fullName>
    </submittedName>
</protein>
<keyword evidence="3 6" id="KW-1133">Transmembrane helix</keyword>
<dbReference type="SMART" id="SM00327">
    <property type="entry name" value="VWA"/>
    <property type="match status" value="1"/>
</dbReference>
<proteinExistence type="predicted"/>
<dbReference type="SUPFAM" id="SSF53300">
    <property type="entry name" value="vWA-like"/>
    <property type="match status" value="1"/>
</dbReference>
<evidence type="ECO:0000256" key="2">
    <source>
        <dbReference type="ARBA" id="ARBA00022692"/>
    </source>
</evidence>
<keyword evidence="4 6" id="KW-0472">Membrane</keyword>
<dbReference type="InterPro" id="IPR024163">
    <property type="entry name" value="Aerotolerance_reg_N"/>
</dbReference>
<dbReference type="PANTHER" id="PTHR22550:SF5">
    <property type="entry name" value="LEUCINE ZIPPER PROTEIN 4"/>
    <property type="match status" value="1"/>
</dbReference>
<accession>A0A1Q2HQ17</accession>
<keyword evidence="9" id="KW-1185">Reference proteome</keyword>